<evidence type="ECO:0000313" key="5">
    <source>
        <dbReference type="EMBL" id="GHC70107.1"/>
    </source>
</evidence>
<evidence type="ECO:0000256" key="1">
    <source>
        <dbReference type="ARBA" id="ARBA00001554"/>
    </source>
</evidence>
<dbReference type="CDD" id="cd00914">
    <property type="entry name" value="PCD_DCoH_subfamily_b"/>
    <property type="match status" value="1"/>
</dbReference>
<keyword evidence="3 4" id="KW-0456">Lyase</keyword>
<protein>
    <recommendedName>
        <fullName evidence="4">Putative pterin-4-alpha-carbinolamine dehydratase</fullName>
        <shortName evidence="4">PHS</shortName>
        <ecNumber evidence="4">4.2.1.96</ecNumber>
    </recommendedName>
    <alternativeName>
        <fullName evidence="4">4-alpha-hydroxy-tetrahydropterin dehydratase</fullName>
    </alternativeName>
    <alternativeName>
        <fullName evidence="4">Pterin carbinolamine dehydratase</fullName>
        <shortName evidence="4">PCD</shortName>
    </alternativeName>
</protein>
<accession>A0ABQ3FVM3</accession>
<organism evidence="5 6">
    <name type="scientific">Pseudorhodoferax aquiterrae</name>
    <dbReference type="NCBI Taxonomy" id="747304"/>
    <lineage>
        <taxon>Bacteria</taxon>
        <taxon>Pseudomonadati</taxon>
        <taxon>Pseudomonadota</taxon>
        <taxon>Betaproteobacteria</taxon>
        <taxon>Burkholderiales</taxon>
        <taxon>Comamonadaceae</taxon>
    </lineage>
</organism>
<dbReference type="Pfam" id="PF01329">
    <property type="entry name" value="Pterin_4a"/>
    <property type="match status" value="1"/>
</dbReference>
<gene>
    <name evidence="5" type="ORF">GCM10007320_04210</name>
</gene>
<dbReference type="SUPFAM" id="SSF55248">
    <property type="entry name" value="PCD-like"/>
    <property type="match status" value="1"/>
</dbReference>
<evidence type="ECO:0000256" key="4">
    <source>
        <dbReference type="HAMAP-Rule" id="MF_00434"/>
    </source>
</evidence>
<evidence type="ECO:0000256" key="2">
    <source>
        <dbReference type="ARBA" id="ARBA00006472"/>
    </source>
</evidence>
<dbReference type="InterPro" id="IPR001533">
    <property type="entry name" value="Pterin_deHydtase"/>
</dbReference>
<dbReference type="NCBIfam" id="NF002018">
    <property type="entry name" value="PRK00823.1-3"/>
    <property type="match status" value="1"/>
</dbReference>
<evidence type="ECO:0000313" key="6">
    <source>
        <dbReference type="Proteomes" id="UP000626210"/>
    </source>
</evidence>
<dbReference type="EC" id="4.2.1.96" evidence="4"/>
<comment type="catalytic activity">
    <reaction evidence="1 4">
        <text>(4aS,6R)-4a-hydroxy-L-erythro-5,6,7,8-tetrahydrobiopterin = (6R)-L-erythro-6,7-dihydrobiopterin + H2O</text>
        <dbReference type="Rhea" id="RHEA:11920"/>
        <dbReference type="ChEBI" id="CHEBI:15377"/>
        <dbReference type="ChEBI" id="CHEBI:15642"/>
        <dbReference type="ChEBI" id="CHEBI:43120"/>
        <dbReference type="EC" id="4.2.1.96"/>
    </reaction>
</comment>
<dbReference type="PANTHER" id="PTHR12599">
    <property type="entry name" value="PTERIN-4-ALPHA-CARBINOLAMINE DEHYDRATASE"/>
    <property type="match status" value="1"/>
</dbReference>
<proteinExistence type="inferred from homology"/>
<dbReference type="InterPro" id="IPR036428">
    <property type="entry name" value="PCD_sf"/>
</dbReference>
<dbReference type="HAMAP" id="MF_00434">
    <property type="entry name" value="Pterin_4_alpha"/>
    <property type="match status" value="1"/>
</dbReference>
<evidence type="ECO:0000256" key="3">
    <source>
        <dbReference type="ARBA" id="ARBA00023239"/>
    </source>
</evidence>
<keyword evidence="6" id="KW-1185">Reference proteome</keyword>
<dbReference type="EMBL" id="BMYK01000001">
    <property type="protein sequence ID" value="GHC70107.1"/>
    <property type="molecule type" value="Genomic_DNA"/>
</dbReference>
<reference evidence="6" key="1">
    <citation type="journal article" date="2019" name="Int. J. Syst. Evol. Microbiol.">
        <title>The Global Catalogue of Microorganisms (GCM) 10K type strain sequencing project: providing services to taxonomists for standard genome sequencing and annotation.</title>
        <authorList>
            <consortium name="The Broad Institute Genomics Platform"/>
            <consortium name="The Broad Institute Genome Sequencing Center for Infectious Disease"/>
            <person name="Wu L."/>
            <person name="Ma J."/>
        </authorList>
    </citation>
    <scope>NUCLEOTIDE SEQUENCE [LARGE SCALE GENOMIC DNA]</scope>
    <source>
        <strain evidence="6">KCTC 23314</strain>
    </source>
</reference>
<comment type="caution">
    <text evidence="5">The sequence shown here is derived from an EMBL/GenBank/DDBJ whole genome shotgun (WGS) entry which is preliminary data.</text>
</comment>
<dbReference type="PANTHER" id="PTHR12599:SF0">
    <property type="entry name" value="PTERIN-4-ALPHA-CARBINOLAMINE DEHYDRATASE"/>
    <property type="match status" value="1"/>
</dbReference>
<dbReference type="Gene3D" id="3.30.1360.20">
    <property type="entry name" value="Transcriptional coactivator/pterin dehydratase"/>
    <property type="match status" value="1"/>
</dbReference>
<name>A0ABQ3FVM3_9BURK</name>
<dbReference type="Proteomes" id="UP000626210">
    <property type="component" value="Unassembled WGS sequence"/>
</dbReference>
<dbReference type="RefSeq" id="WP_189685362.1">
    <property type="nucleotide sequence ID" value="NZ_BMYK01000001.1"/>
</dbReference>
<comment type="similarity">
    <text evidence="2 4">Belongs to the pterin-4-alpha-carbinolamine dehydratase family.</text>
</comment>
<sequence length="110" mass="12384">MKLSNEQLQPLLAQLPAWQASPARGGLITRRFVFRDFAQAMGFMCQIAVHAEKNDHHPEWSNVYNRVDVTLTTHDVDGLSMRDIRLARTMDQVADALAQQAAPTEDNDHA</sequence>